<dbReference type="SUPFAM" id="SSF55008">
    <property type="entry name" value="HMA, heavy metal-associated domain"/>
    <property type="match status" value="1"/>
</dbReference>
<reference evidence="3 4" key="1">
    <citation type="journal article" date="2015" name="Nature">
        <title>rRNA introns, odd ribosomes, and small enigmatic genomes across a large radiation of phyla.</title>
        <authorList>
            <person name="Brown C.T."/>
            <person name="Hug L.A."/>
            <person name="Thomas B.C."/>
            <person name="Sharon I."/>
            <person name="Castelle C.J."/>
            <person name="Singh A."/>
            <person name="Wilkins M.J."/>
            <person name="Williams K.H."/>
            <person name="Banfield J.F."/>
        </authorList>
    </citation>
    <scope>NUCLEOTIDE SEQUENCE [LARGE SCALE GENOMIC DNA]</scope>
</reference>
<gene>
    <name evidence="3" type="ORF">UV09_C0010G0025</name>
</gene>
<dbReference type="Proteomes" id="UP000034320">
    <property type="component" value="Unassembled WGS sequence"/>
</dbReference>
<dbReference type="PROSITE" id="PS50846">
    <property type="entry name" value="HMA_2"/>
    <property type="match status" value="1"/>
</dbReference>
<protein>
    <submittedName>
        <fullName evidence="3">Heavy metal translocating P-type ATPase</fullName>
    </submittedName>
</protein>
<dbReference type="AlphaFoldDB" id="A0A0G0ZE66"/>
<evidence type="ECO:0000313" key="4">
    <source>
        <dbReference type="Proteomes" id="UP000034320"/>
    </source>
</evidence>
<evidence type="ECO:0000259" key="2">
    <source>
        <dbReference type="PROSITE" id="PS50846"/>
    </source>
</evidence>
<dbReference type="InterPro" id="IPR036163">
    <property type="entry name" value="HMA_dom_sf"/>
</dbReference>
<sequence length="73" mass="8296">MIKKIWKISDMHCTACAINIDFELEDAPGVKSAKTNYAKALTEVEYDPDILDEKKIEEIIKKTGYNAQPSQYS</sequence>
<dbReference type="EMBL" id="LCDD01000010">
    <property type="protein sequence ID" value="KKS47015.1"/>
    <property type="molecule type" value="Genomic_DNA"/>
</dbReference>
<dbReference type="InterPro" id="IPR006121">
    <property type="entry name" value="HMA_dom"/>
</dbReference>
<comment type="caution">
    <text evidence="3">The sequence shown here is derived from an EMBL/GenBank/DDBJ whole genome shotgun (WGS) entry which is preliminary data.</text>
</comment>
<accession>A0A0G0ZE66</accession>
<dbReference type="Pfam" id="PF00403">
    <property type="entry name" value="HMA"/>
    <property type="match status" value="1"/>
</dbReference>
<evidence type="ECO:0000313" key="3">
    <source>
        <dbReference type="EMBL" id="KKS47015.1"/>
    </source>
</evidence>
<name>A0A0G0ZE66_9BACT</name>
<dbReference type="GO" id="GO:0046872">
    <property type="term" value="F:metal ion binding"/>
    <property type="evidence" value="ECO:0007669"/>
    <property type="project" value="UniProtKB-KW"/>
</dbReference>
<dbReference type="PANTHER" id="PTHR46594:SF4">
    <property type="entry name" value="P-TYPE CATION-TRANSPORTING ATPASE"/>
    <property type="match status" value="1"/>
</dbReference>
<organism evidence="3 4">
    <name type="scientific">Candidatus Gottesmanbacteria bacterium GW2011_GWA2_42_18</name>
    <dbReference type="NCBI Taxonomy" id="1618442"/>
    <lineage>
        <taxon>Bacteria</taxon>
        <taxon>Candidatus Gottesmaniibacteriota</taxon>
    </lineage>
</organism>
<evidence type="ECO:0000256" key="1">
    <source>
        <dbReference type="ARBA" id="ARBA00022723"/>
    </source>
</evidence>
<dbReference type="CDD" id="cd00371">
    <property type="entry name" value="HMA"/>
    <property type="match status" value="1"/>
</dbReference>
<dbReference type="PANTHER" id="PTHR46594">
    <property type="entry name" value="P-TYPE CATION-TRANSPORTING ATPASE"/>
    <property type="match status" value="1"/>
</dbReference>
<keyword evidence="1" id="KW-0479">Metal-binding</keyword>
<dbReference type="FunFam" id="3.30.70.100:FF:000001">
    <property type="entry name" value="ATPase copper transporting beta"/>
    <property type="match status" value="1"/>
</dbReference>
<feature type="domain" description="HMA" evidence="2">
    <location>
        <begin position="2"/>
        <end position="68"/>
    </location>
</feature>
<proteinExistence type="predicted"/>
<dbReference type="Gene3D" id="3.30.70.100">
    <property type="match status" value="1"/>
</dbReference>